<evidence type="ECO:0000313" key="4">
    <source>
        <dbReference type="Proteomes" id="UP000786811"/>
    </source>
</evidence>
<feature type="region of interest" description="Disordered" evidence="1">
    <location>
        <begin position="232"/>
        <end position="253"/>
    </location>
</feature>
<feature type="transmembrane region" description="Helical" evidence="2">
    <location>
        <begin position="174"/>
        <end position="198"/>
    </location>
</feature>
<keyword evidence="2" id="KW-0472">Membrane</keyword>
<dbReference type="OrthoDB" id="8174021at2759"/>
<dbReference type="PANTHER" id="PTHR36694">
    <property type="entry name" value="PASIFLORA 1, ISOFORM A-RELATED"/>
    <property type="match status" value="1"/>
</dbReference>
<gene>
    <name evidence="3" type="ORF">HICCMSTLAB_LOCUS3088</name>
</gene>
<dbReference type="AlphaFoldDB" id="A0A8J2H731"/>
<keyword evidence="4" id="KW-1185">Reference proteome</keyword>
<keyword evidence="2" id="KW-1133">Transmembrane helix</keyword>
<feature type="transmembrane region" description="Helical" evidence="2">
    <location>
        <begin position="58"/>
        <end position="78"/>
    </location>
</feature>
<evidence type="ECO:0000256" key="2">
    <source>
        <dbReference type="SAM" id="Phobius"/>
    </source>
</evidence>
<dbReference type="GO" id="GO:0060857">
    <property type="term" value="P:establishment of glial blood-brain barrier"/>
    <property type="evidence" value="ECO:0007669"/>
    <property type="project" value="TreeGrafter"/>
</dbReference>
<protein>
    <submittedName>
        <fullName evidence="3">Uncharacterized protein</fullName>
    </submittedName>
</protein>
<dbReference type="GO" id="GO:0005886">
    <property type="term" value="C:plasma membrane"/>
    <property type="evidence" value="ECO:0007669"/>
    <property type="project" value="TreeGrafter"/>
</dbReference>
<dbReference type="GO" id="GO:0035159">
    <property type="term" value="P:regulation of tube length, open tracheal system"/>
    <property type="evidence" value="ECO:0007669"/>
    <property type="project" value="TreeGrafter"/>
</dbReference>
<keyword evidence="2" id="KW-0812">Transmembrane</keyword>
<sequence>MNYGKKSPSMGTPSIYSHVTTRSSANLRSSRSVKSVKIPWYQRPILTRPYILDIQRTAMLTAVFSLLLAIFTIATSIFDVYCLHEAAPGTKHYGYYIISYEFVYVGNPHIRNALIVAALFSLLGSIILLVTSAILINALRKEYEKRMVYWLYCFAAFTVFRMFAYLFFCIVNDMIFTYNIMICLLWLLFLCYSVYGWLTVYTLYIELSDLTRLEDFAHLRIGTMQSLNASTTHSIAGSRPTTPHSTVSTMPVN</sequence>
<dbReference type="Proteomes" id="UP000786811">
    <property type="component" value="Unassembled WGS sequence"/>
</dbReference>
<dbReference type="GO" id="GO:0019991">
    <property type="term" value="P:septate junction assembly"/>
    <property type="evidence" value="ECO:0007669"/>
    <property type="project" value="TreeGrafter"/>
</dbReference>
<feature type="transmembrane region" description="Helical" evidence="2">
    <location>
        <begin position="113"/>
        <end position="136"/>
    </location>
</feature>
<proteinExistence type="predicted"/>
<dbReference type="EMBL" id="CAJNRD030001118">
    <property type="protein sequence ID" value="CAG5080726.1"/>
    <property type="molecule type" value="Genomic_DNA"/>
</dbReference>
<accession>A0A8J2H731</accession>
<reference evidence="3" key="1">
    <citation type="submission" date="2021-04" db="EMBL/GenBank/DDBJ databases">
        <authorList>
            <person name="Chebbi M.A.C M."/>
        </authorList>
    </citation>
    <scope>NUCLEOTIDE SEQUENCE</scope>
</reference>
<dbReference type="PANTHER" id="PTHR36694:SF4">
    <property type="entry name" value="LD42595P"/>
    <property type="match status" value="1"/>
</dbReference>
<name>A0A8J2H731_COTCN</name>
<feature type="transmembrane region" description="Helical" evidence="2">
    <location>
        <begin position="148"/>
        <end position="168"/>
    </location>
</feature>
<evidence type="ECO:0000313" key="3">
    <source>
        <dbReference type="EMBL" id="CAG5080726.1"/>
    </source>
</evidence>
<organism evidence="3 4">
    <name type="scientific">Cotesia congregata</name>
    <name type="common">Parasitoid wasp</name>
    <name type="synonym">Apanteles congregatus</name>
    <dbReference type="NCBI Taxonomy" id="51543"/>
    <lineage>
        <taxon>Eukaryota</taxon>
        <taxon>Metazoa</taxon>
        <taxon>Ecdysozoa</taxon>
        <taxon>Arthropoda</taxon>
        <taxon>Hexapoda</taxon>
        <taxon>Insecta</taxon>
        <taxon>Pterygota</taxon>
        <taxon>Neoptera</taxon>
        <taxon>Endopterygota</taxon>
        <taxon>Hymenoptera</taxon>
        <taxon>Apocrita</taxon>
        <taxon>Ichneumonoidea</taxon>
        <taxon>Braconidae</taxon>
        <taxon>Microgastrinae</taxon>
        <taxon>Cotesia</taxon>
    </lineage>
</organism>
<evidence type="ECO:0000256" key="1">
    <source>
        <dbReference type="SAM" id="MobiDB-lite"/>
    </source>
</evidence>
<comment type="caution">
    <text evidence="3">The sequence shown here is derived from an EMBL/GenBank/DDBJ whole genome shotgun (WGS) entry which is preliminary data.</text>
</comment>